<protein>
    <recommendedName>
        <fullName evidence="3">RHS repeat-associated core domain-containing protein</fullName>
    </recommendedName>
</protein>
<proteinExistence type="predicted"/>
<reference evidence="1 2" key="1">
    <citation type="submission" date="2014-07" db="EMBL/GenBank/DDBJ databases">
        <title>Genome of Flavobacterium reichenbachii LMG 25512.</title>
        <authorList>
            <person name="Stropko S.J."/>
            <person name="Pipes S.E."/>
            <person name="Newman J.D."/>
        </authorList>
    </citation>
    <scope>NUCLEOTIDE SEQUENCE [LARGE SCALE GENOMIC DNA]</scope>
    <source>
        <strain evidence="1 2">LMG 25512</strain>
    </source>
</reference>
<dbReference type="InterPro" id="IPR022385">
    <property type="entry name" value="Rhs_assc_core"/>
</dbReference>
<comment type="caution">
    <text evidence="1">The sequence shown here is derived from an EMBL/GenBank/DDBJ whole genome shotgun (WGS) entry which is preliminary data.</text>
</comment>
<sequence length="86" mass="9801">MYDYGARNYEPALGRWMNIDPLAEKMRRFSPYNYAFNNPMRFIDPDGMSPYDVTLTGDKSKEALAELQKAVGDGIKSSMNSPRLQS</sequence>
<name>A0A085ZI94_9FLAO</name>
<accession>A0A085ZI94</accession>
<organism evidence="1 2">
    <name type="scientific">Flavobacterium reichenbachii</name>
    <dbReference type="NCBI Taxonomy" id="362418"/>
    <lineage>
        <taxon>Bacteria</taxon>
        <taxon>Pseudomonadati</taxon>
        <taxon>Bacteroidota</taxon>
        <taxon>Flavobacteriia</taxon>
        <taxon>Flavobacteriales</taxon>
        <taxon>Flavobacteriaceae</taxon>
        <taxon>Flavobacterium</taxon>
    </lineage>
</organism>
<dbReference type="EMBL" id="JPRL01000001">
    <property type="protein sequence ID" value="KFF04158.1"/>
    <property type="molecule type" value="Genomic_DNA"/>
</dbReference>
<dbReference type="Proteomes" id="UP000028715">
    <property type="component" value="Unassembled WGS sequence"/>
</dbReference>
<dbReference type="Gene3D" id="2.180.10.10">
    <property type="entry name" value="RHS repeat-associated core"/>
    <property type="match status" value="1"/>
</dbReference>
<dbReference type="eggNOG" id="COG3209">
    <property type="taxonomic scope" value="Bacteria"/>
</dbReference>
<evidence type="ECO:0008006" key="3">
    <source>
        <dbReference type="Google" id="ProtNLM"/>
    </source>
</evidence>
<dbReference type="OrthoDB" id="878730at2"/>
<dbReference type="NCBIfam" id="TIGR03696">
    <property type="entry name" value="Rhs_assc_core"/>
    <property type="match status" value="1"/>
</dbReference>
<evidence type="ECO:0000313" key="2">
    <source>
        <dbReference type="Proteomes" id="UP000028715"/>
    </source>
</evidence>
<gene>
    <name evidence="1" type="ORF">IW19_00850</name>
</gene>
<keyword evidence="2" id="KW-1185">Reference proteome</keyword>
<evidence type="ECO:0000313" key="1">
    <source>
        <dbReference type="EMBL" id="KFF04158.1"/>
    </source>
</evidence>
<dbReference type="AlphaFoldDB" id="A0A085ZI94"/>
<dbReference type="STRING" id="362418.IW19_00850"/>